<feature type="compositionally biased region" description="Low complexity" evidence="1">
    <location>
        <begin position="185"/>
        <end position="203"/>
    </location>
</feature>
<proteinExistence type="predicted"/>
<dbReference type="Proteomes" id="UP000488299">
    <property type="component" value="Unassembled WGS sequence"/>
</dbReference>
<keyword evidence="4" id="KW-1185">Reference proteome</keyword>
<dbReference type="AlphaFoldDB" id="A0A7J5U0P3"/>
<dbReference type="InterPro" id="IPR059092">
    <property type="entry name" value="UPF0323_dom"/>
</dbReference>
<gene>
    <name evidence="3" type="ORF">F5984_10635</name>
</gene>
<comment type="caution">
    <text evidence="3">The sequence shown here is derived from an EMBL/GenBank/DDBJ whole genome shotgun (WGS) entry which is preliminary data.</text>
</comment>
<evidence type="ECO:0000313" key="4">
    <source>
        <dbReference type="Proteomes" id="UP000488299"/>
    </source>
</evidence>
<protein>
    <recommendedName>
        <fullName evidence="2">UPF0323 domain-containing protein</fullName>
    </recommendedName>
</protein>
<evidence type="ECO:0000259" key="2">
    <source>
        <dbReference type="Pfam" id="PF26303"/>
    </source>
</evidence>
<feature type="domain" description="UPF0323" evidence="2">
    <location>
        <begin position="61"/>
        <end position="181"/>
    </location>
</feature>
<dbReference type="EMBL" id="WELI01000003">
    <property type="protein sequence ID" value="KAB7731249.1"/>
    <property type="molecule type" value="Genomic_DNA"/>
</dbReference>
<reference evidence="3 4" key="1">
    <citation type="submission" date="2019-10" db="EMBL/GenBank/DDBJ databases">
        <title>Rudanella paleaurantiibacter sp. nov., isolated from sludge.</title>
        <authorList>
            <person name="Xu S.Q."/>
        </authorList>
    </citation>
    <scope>NUCLEOTIDE SEQUENCE [LARGE SCALE GENOMIC DNA]</scope>
    <source>
        <strain evidence="3 4">HX-22-17</strain>
    </source>
</reference>
<evidence type="ECO:0000256" key="1">
    <source>
        <dbReference type="SAM" id="MobiDB-lite"/>
    </source>
</evidence>
<dbReference type="RefSeq" id="WP_019990331.1">
    <property type="nucleotide sequence ID" value="NZ_WELI01000003.1"/>
</dbReference>
<sequence>MTPTRKQALIRRVKDITLGTTLTVALLNGSVLLQSCGGSNDDGYADSGQADTQTETYKKGVLSYITETAPGNFKITDEQQVGPERAGAIVSYFDGHRDTLSVAAAQALVRNDPSTSQYFNNPSGYNHGSGLANALLWGGLGYMIGRQFMGSGPNFDRDRRYSQGVYTNPSVYARSSDIGREVSRSRVVTSRPSGSRGGFFSRGRSGGFSS</sequence>
<dbReference type="Pfam" id="PF26303">
    <property type="entry name" value="UPF0323"/>
    <property type="match status" value="1"/>
</dbReference>
<name>A0A7J5U0P3_9BACT</name>
<feature type="region of interest" description="Disordered" evidence="1">
    <location>
        <begin position="183"/>
        <end position="210"/>
    </location>
</feature>
<organism evidence="3 4">
    <name type="scientific">Rudanella paleaurantiibacter</name>
    <dbReference type="NCBI Taxonomy" id="2614655"/>
    <lineage>
        <taxon>Bacteria</taxon>
        <taxon>Pseudomonadati</taxon>
        <taxon>Bacteroidota</taxon>
        <taxon>Cytophagia</taxon>
        <taxon>Cytophagales</taxon>
        <taxon>Cytophagaceae</taxon>
        <taxon>Rudanella</taxon>
    </lineage>
</organism>
<accession>A0A7J5U0P3</accession>
<evidence type="ECO:0000313" key="3">
    <source>
        <dbReference type="EMBL" id="KAB7731249.1"/>
    </source>
</evidence>